<feature type="transmembrane region" description="Helical" evidence="1">
    <location>
        <begin position="115"/>
        <end position="133"/>
    </location>
</feature>
<reference evidence="2" key="1">
    <citation type="submission" date="2022-02" db="EMBL/GenBank/DDBJ databases">
        <authorList>
            <person name="King R."/>
        </authorList>
    </citation>
    <scope>NUCLEOTIDE SEQUENCE</scope>
</reference>
<reference evidence="2" key="2">
    <citation type="submission" date="2022-10" db="EMBL/GenBank/DDBJ databases">
        <authorList>
            <consortium name="ENA_rothamsted_submissions"/>
            <consortium name="culmorum"/>
            <person name="King R."/>
        </authorList>
    </citation>
    <scope>NUCLEOTIDE SEQUENCE</scope>
</reference>
<evidence type="ECO:0000313" key="2">
    <source>
        <dbReference type="EMBL" id="CAH1732960.1"/>
    </source>
</evidence>
<keyword evidence="1" id="KW-0472">Membrane</keyword>
<keyword evidence="3" id="KW-1185">Reference proteome</keyword>
<sequence>MCARTTAVPVSVCVRARARVCVSSTRQLYARVGVCMRACVCACVCVCDACERDAHETRDGRRRRRRRIHFGRVVWWRRCGGRGKRVRKEKSGKKKNPNQQVTVWRAQHTHTAHTTIIIITIIIIIIIIGHSVLSPTHRVRGRT</sequence>
<keyword evidence="1" id="KW-1133">Transmembrane helix</keyword>
<evidence type="ECO:0000256" key="1">
    <source>
        <dbReference type="SAM" id="Phobius"/>
    </source>
</evidence>
<gene>
    <name evidence="2" type="ORF">APHIGO_LOCUS9366</name>
</gene>
<accession>A0A9P0NQX7</accession>
<dbReference type="Proteomes" id="UP001154329">
    <property type="component" value="Chromosome 3"/>
</dbReference>
<evidence type="ECO:0000313" key="3">
    <source>
        <dbReference type="Proteomes" id="UP001154329"/>
    </source>
</evidence>
<proteinExistence type="predicted"/>
<dbReference type="EMBL" id="OU899036">
    <property type="protein sequence ID" value="CAH1732960.1"/>
    <property type="molecule type" value="Genomic_DNA"/>
</dbReference>
<dbReference type="AlphaFoldDB" id="A0A9P0NQX7"/>
<organism evidence="2 3">
    <name type="scientific">Aphis gossypii</name>
    <name type="common">Cotton aphid</name>
    <dbReference type="NCBI Taxonomy" id="80765"/>
    <lineage>
        <taxon>Eukaryota</taxon>
        <taxon>Metazoa</taxon>
        <taxon>Ecdysozoa</taxon>
        <taxon>Arthropoda</taxon>
        <taxon>Hexapoda</taxon>
        <taxon>Insecta</taxon>
        <taxon>Pterygota</taxon>
        <taxon>Neoptera</taxon>
        <taxon>Paraneoptera</taxon>
        <taxon>Hemiptera</taxon>
        <taxon>Sternorrhyncha</taxon>
        <taxon>Aphidomorpha</taxon>
        <taxon>Aphidoidea</taxon>
        <taxon>Aphididae</taxon>
        <taxon>Aphidini</taxon>
        <taxon>Aphis</taxon>
        <taxon>Aphis</taxon>
    </lineage>
</organism>
<name>A0A9P0NQX7_APHGO</name>
<keyword evidence="1" id="KW-0812">Transmembrane</keyword>
<protein>
    <submittedName>
        <fullName evidence="2">Uncharacterized protein</fullName>
    </submittedName>
</protein>